<feature type="compositionally biased region" description="Polar residues" evidence="1">
    <location>
        <begin position="105"/>
        <end position="122"/>
    </location>
</feature>
<dbReference type="InterPro" id="IPR002049">
    <property type="entry name" value="LE_dom"/>
</dbReference>
<feature type="compositionally biased region" description="Low complexity" evidence="1">
    <location>
        <begin position="1225"/>
        <end position="1238"/>
    </location>
</feature>
<accession>A0AAN9TF44</accession>
<proteinExistence type="predicted"/>
<comment type="caution">
    <text evidence="2">The sequence shown here is derived from an EMBL/GenBank/DDBJ whole genome shotgun (WGS) entry which is preliminary data.</text>
</comment>
<feature type="region of interest" description="Disordered" evidence="1">
    <location>
        <begin position="294"/>
        <end position="335"/>
    </location>
</feature>
<feature type="region of interest" description="Disordered" evidence="1">
    <location>
        <begin position="452"/>
        <end position="548"/>
    </location>
</feature>
<feature type="compositionally biased region" description="Polar residues" evidence="1">
    <location>
        <begin position="168"/>
        <end position="185"/>
    </location>
</feature>
<feature type="region of interest" description="Disordered" evidence="1">
    <location>
        <begin position="796"/>
        <end position="843"/>
    </location>
</feature>
<name>A0AAN9TF44_9HEMI</name>
<feature type="region of interest" description="Disordered" evidence="1">
    <location>
        <begin position="855"/>
        <end position="943"/>
    </location>
</feature>
<evidence type="ECO:0000313" key="3">
    <source>
        <dbReference type="Proteomes" id="UP001367676"/>
    </source>
</evidence>
<feature type="compositionally biased region" description="Polar residues" evidence="1">
    <location>
        <begin position="27"/>
        <end position="55"/>
    </location>
</feature>
<feature type="compositionally biased region" description="Basic and acidic residues" evidence="1">
    <location>
        <begin position="1"/>
        <end position="21"/>
    </location>
</feature>
<feature type="compositionally biased region" description="Acidic residues" evidence="1">
    <location>
        <begin position="70"/>
        <end position="85"/>
    </location>
</feature>
<feature type="compositionally biased region" description="Basic residues" evidence="1">
    <location>
        <begin position="147"/>
        <end position="167"/>
    </location>
</feature>
<feature type="region of interest" description="Disordered" evidence="1">
    <location>
        <begin position="1206"/>
        <end position="1283"/>
    </location>
</feature>
<feature type="compositionally biased region" description="Basic and acidic residues" evidence="1">
    <location>
        <begin position="305"/>
        <end position="335"/>
    </location>
</feature>
<feature type="compositionally biased region" description="Polar residues" evidence="1">
    <location>
        <begin position="511"/>
        <end position="524"/>
    </location>
</feature>
<dbReference type="Proteomes" id="UP001367676">
    <property type="component" value="Unassembled WGS sequence"/>
</dbReference>
<feature type="region of interest" description="Disordered" evidence="1">
    <location>
        <begin position="1"/>
        <end position="185"/>
    </location>
</feature>
<evidence type="ECO:0000313" key="2">
    <source>
        <dbReference type="EMBL" id="KAK7584111.1"/>
    </source>
</evidence>
<organism evidence="2 3">
    <name type="scientific">Parthenolecanium corni</name>
    <dbReference type="NCBI Taxonomy" id="536013"/>
    <lineage>
        <taxon>Eukaryota</taxon>
        <taxon>Metazoa</taxon>
        <taxon>Ecdysozoa</taxon>
        <taxon>Arthropoda</taxon>
        <taxon>Hexapoda</taxon>
        <taxon>Insecta</taxon>
        <taxon>Pterygota</taxon>
        <taxon>Neoptera</taxon>
        <taxon>Paraneoptera</taxon>
        <taxon>Hemiptera</taxon>
        <taxon>Sternorrhyncha</taxon>
        <taxon>Coccoidea</taxon>
        <taxon>Coccidae</taxon>
        <taxon>Parthenolecanium</taxon>
    </lineage>
</organism>
<evidence type="ECO:0000256" key="1">
    <source>
        <dbReference type="SAM" id="MobiDB-lite"/>
    </source>
</evidence>
<feature type="compositionally biased region" description="Basic and acidic residues" evidence="1">
    <location>
        <begin position="492"/>
        <end position="510"/>
    </location>
</feature>
<sequence length="1283" mass="142014">MDKSEAQEKNLLAEHEVKKEEDDSEGLDQSGSTGNASETITSENQTSSPRSSSFDVTGGGESVSDNVFRDDEDQKDYSVEDESYEESSQQEKEQDSNVQKAVPQASENVAQPSPDQSSSTKYNYPPAPRSSPLESISEDPELAMLPPKKRALTGKLRKQKNPPKRPSRTNVSLAQANKETAQKNKQLGAFEKSPSVFPKIKDMAQMLPVLMRQNVLQAEPVPAACTKPVAAASTKLTAFPVVPMKEKDEPHNRQISNLIKKLRPKAKIEQPSSISSRLTKRSVDFLAIPMQENTGQVESTAGESKILKRVDESQRKDPRLVSQSSREEKTALVESKVSEKLEKPSLILPPKKDRRFMATDLTEEQIATIVSLVDDSNELRRLSQEVPQDENLNQSFQILMEDNVAHVASPAIPFYHDKDSELQLQSHTTELVSVSFDELLNAIKPYLKTAEDVQDSAPAKSVPDTSETEQSPSVLSPTKDLSHKSPVSINEESERNESEHEVSKELEKSLPDNSSNEAPSNLPDTSEMENKPAQDMQPSEASEQSEETPYIFPRTKFKIGQTCKTVPVNMNLAQVVKMWRKFGMNENTRSDEEIEEQPNLTEQTPAITPKFPPGIPLLLDKNIAKTESIVSALKQVGHAPSTSTRPQNISYVPLVPTEENAAQDDLILDDSILDDTILDKPEKLTKFPSVPMTEKDIPYNICWRLPVGKSHTRTSASKAPKKIKRIPPAVLKINNGSSVSQAPSEEAAAQPVPEPLEVSAPAASVSFESAELTKFPSVPMTEKDLPHNIRWKFPVGKSHTRTSASKAPKKVERIPPAVLKINNGSSISQAPSEEAAPQPVPEPLEVSAPAASISFESAEHSSPQKLKDTAHIPPTRTKSKSKTAQSQLKPKKPRKISSDLTSPTAEDEWLDFKISDEKVDEGQSPKIEKSEATERLKTNVPSDVSTISRQTRNIFDKHMSNVMFFNGAPTLTETSITSTIAFSPASQYVPPNPESFSFAKITHDEYLQALSQNKIKIFIALRENIPKEEYIRDLIGVQVYRWVSCTEQQQPCDQYCSECEFCCHEFYCTCKAPQFRAVSWCMHIHAAIHQGENKEDEVTFVMDTWQMCQPQLAHLRATCYDLDNVIYSKKYNSFLVKTFGLLRAKVTCGNMKQRCNYCDPKFSCSTCDICPHVYQCICQEFRRGELCEHCHVVGLFRKNSEDLGPISGTKQTSTSSGISEQAFNSGGTSTQASGSGTQVSLFNLKSGGVDSDEFSDRKPNLNDSDSGDGEGCTVNVGVTADQT</sequence>
<dbReference type="EMBL" id="JBBCAQ010000032">
    <property type="protein sequence ID" value="KAK7584111.1"/>
    <property type="molecule type" value="Genomic_DNA"/>
</dbReference>
<protein>
    <submittedName>
        <fullName evidence="2">Uncharacterized protein</fullName>
    </submittedName>
</protein>
<dbReference type="GO" id="GO:0048513">
    <property type="term" value="P:animal organ development"/>
    <property type="evidence" value="ECO:0007669"/>
    <property type="project" value="UniProtKB-ARBA"/>
</dbReference>
<feature type="region of interest" description="Disordered" evidence="1">
    <location>
        <begin position="589"/>
        <end position="611"/>
    </location>
</feature>
<feature type="compositionally biased region" description="Polar residues" evidence="1">
    <location>
        <begin position="1208"/>
        <end position="1224"/>
    </location>
</feature>
<gene>
    <name evidence="2" type="ORF">V9T40_005074</name>
</gene>
<dbReference type="CDD" id="cd00055">
    <property type="entry name" value="EGF_Lam"/>
    <property type="match status" value="1"/>
</dbReference>
<keyword evidence="3" id="KW-1185">Reference proteome</keyword>
<feature type="compositionally biased region" description="Basic and acidic residues" evidence="1">
    <location>
        <begin position="910"/>
        <end position="937"/>
    </location>
</feature>
<feature type="compositionally biased region" description="Polar residues" evidence="1">
    <location>
        <begin position="463"/>
        <end position="476"/>
    </location>
</feature>
<feature type="compositionally biased region" description="Polar residues" evidence="1">
    <location>
        <begin position="822"/>
        <end position="831"/>
    </location>
</feature>
<dbReference type="GO" id="GO:0048731">
    <property type="term" value="P:system development"/>
    <property type="evidence" value="ECO:0007669"/>
    <property type="project" value="UniProtKB-ARBA"/>
</dbReference>
<reference evidence="2 3" key="1">
    <citation type="submission" date="2024-03" db="EMBL/GenBank/DDBJ databases">
        <title>Adaptation during the transition from Ophiocordyceps entomopathogen to insect associate is accompanied by gene loss and intensified selection.</title>
        <authorList>
            <person name="Ward C.M."/>
            <person name="Onetto C.A."/>
            <person name="Borneman A.R."/>
        </authorList>
    </citation>
    <scope>NUCLEOTIDE SEQUENCE [LARGE SCALE GENOMIC DNA]</scope>
    <source>
        <strain evidence="2">AWRI1</strain>
        <tissue evidence="2">Single Adult Female</tissue>
    </source>
</reference>